<dbReference type="SUPFAM" id="SSF54001">
    <property type="entry name" value="Cysteine proteinases"/>
    <property type="match status" value="1"/>
</dbReference>
<dbReference type="Gene3D" id="3.30.2140.10">
    <property type="entry name" value="Arylamine N-acetyltransferase"/>
    <property type="match status" value="1"/>
</dbReference>
<evidence type="ECO:0000256" key="2">
    <source>
        <dbReference type="RuleBase" id="RU003452"/>
    </source>
</evidence>
<dbReference type="PRINTS" id="PR01543">
    <property type="entry name" value="ANATRNSFRASE"/>
</dbReference>
<gene>
    <name evidence="3" type="ORF">ACFPOG_32115</name>
</gene>
<dbReference type="InterPro" id="IPR038765">
    <property type="entry name" value="Papain-like_cys_pep_sf"/>
</dbReference>
<accession>A0ABW0KJR1</accession>
<evidence type="ECO:0000313" key="3">
    <source>
        <dbReference type="EMBL" id="MFC5452857.1"/>
    </source>
</evidence>
<dbReference type="RefSeq" id="WP_270879456.1">
    <property type="nucleotide sequence ID" value="NZ_JAQFVF010000023.1"/>
</dbReference>
<protein>
    <submittedName>
        <fullName evidence="3">Arylamine N-acetyltransferase</fullName>
    </submittedName>
</protein>
<reference evidence="4" key="1">
    <citation type="journal article" date="2019" name="Int. J. Syst. Evol. Microbiol.">
        <title>The Global Catalogue of Microorganisms (GCM) 10K type strain sequencing project: providing services to taxonomists for standard genome sequencing and annotation.</title>
        <authorList>
            <consortium name="The Broad Institute Genomics Platform"/>
            <consortium name="The Broad Institute Genome Sequencing Center for Infectious Disease"/>
            <person name="Wu L."/>
            <person name="Ma J."/>
        </authorList>
    </citation>
    <scope>NUCLEOTIDE SEQUENCE [LARGE SCALE GENOMIC DNA]</scope>
    <source>
        <strain evidence="4">KACC 11904</strain>
    </source>
</reference>
<dbReference type="Gene3D" id="2.40.128.150">
    <property type="entry name" value="Cysteine proteinases"/>
    <property type="match status" value="1"/>
</dbReference>
<comment type="similarity">
    <text evidence="1 2">Belongs to the arylamine N-acetyltransferase family.</text>
</comment>
<dbReference type="PANTHER" id="PTHR11786">
    <property type="entry name" value="N-HYDROXYARYLAMINE O-ACETYLTRANSFERASE"/>
    <property type="match status" value="1"/>
</dbReference>
<organism evidence="3 4">
    <name type="scientific">Paenibacillus aestuarii</name>
    <dbReference type="NCBI Taxonomy" id="516965"/>
    <lineage>
        <taxon>Bacteria</taxon>
        <taxon>Bacillati</taxon>
        <taxon>Bacillota</taxon>
        <taxon>Bacilli</taxon>
        <taxon>Bacillales</taxon>
        <taxon>Paenibacillaceae</taxon>
        <taxon>Paenibacillus</taxon>
    </lineage>
</organism>
<dbReference type="InterPro" id="IPR001447">
    <property type="entry name" value="Arylamine_N-AcTrfase"/>
</dbReference>
<keyword evidence="4" id="KW-1185">Reference proteome</keyword>
<dbReference type="Proteomes" id="UP001596044">
    <property type="component" value="Unassembled WGS sequence"/>
</dbReference>
<comment type="caution">
    <text evidence="3">The sequence shown here is derived from an EMBL/GenBank/DDBJ whole genome shotgun (WGS) entry which is preliminary data.</text>
</comment>
<sequence>MELDREQLKPEVLAYLDRIGYHGPLDGSAEVLAELQERHLHAVPYENLDILNKIPLSLAQEDLYRKIVLRRRGGYCFELNALFGWLLRELNYPVTNLFGRFWRDEPNPPPKRRHHVLKVEASGTSFLCDVGVGGIVPRRPIALEEGRVQQQGAETYRLEVDAFFGWVLCEEKSGSWQRIYSFTEEPQLARDFTMASYWCEHALDSIFTQIEMVAIRTPEGRVTVADGEFRIFTADGVQTFSPQTKEEYSSALLTYFGIPLKPAELQWLNTRSR</sequence>
<name>A0ABW0KJR1_9BACL</name>
<dbReference type="Pfam" id="PF00797">
    <property type="entry name" value="Acetyltransf_2"/>
    <property type="match status" value="1"/>
</dbReference>
<evidence type="ECO:0000313" key="4">
    <source>
        <dbReference type="Proteomes" id="UP001596044"/>
    </source>
</evidence>
<evidence type="ECO:0000256" key="1">
    <source>
        <dbReference type="ARBA" id="ARBA00006547"/>
    </source>
</evidence>
<dbReference type="PANTHER" id="PTHR11786:SF0">
    <property type="entry name" value="ARYLAMINE N-ACETYLTRANSFERASE 4-RELATED"/>
    <property type="match status" value="1"/>
</dbReference>
<proteinExistence type="inferred from homology"/>
<dbReference type="EMBL" id="JBHSMJ010000065">
    <property type="protein sequence ID" value="MFC5452857.1"/>
    <property type="molecule type" value="Genomic_DNA"/>
</dbReference>